<dbReference type="HOGENOM" id="CLU_2188886_0_0_1"/>
<evidence type="ECO:0000313" key="3">
    <source>
        <dbReference type="EMBL" id="CCA25325.1"/>
    </source>
</evidence>
<sequence>MRGNVVRASPIEVLTGVKPKLADIVIFGSPCTAIRKPKHKNLNYTWQERRDKGVPGDVHEGACGALNAAYREHQDPDEETIANSSDDFGHREEPRSDSKKPKKRGKREE</sequence>
<dbReference type="EMBL" id="FR824336">
    <property type="protein sequence ID" value="CCA25325.1"/>
    <property type="molecule type" value="Genomic_DNA"/>
</dbReference>
<feature type="region of interest" description="Disordered" evidence="1">
    <location>
        <begin position="70"/>
        <end position="109"/>
    </location>
</feature>
<gene>
    <name evidence="2" type="primary">AlNc14C202G8715</name>
    <name evidence="3" type="synonym">AlNc14C291G10231</name>
    <name evidence="2" type="ORF">ALNC14_098080</name>
    <name evidence="3" type="ORF">ALNC14_114690</name>
</gene>
<dbReference type="EMBL" id="FR824247">
    <property type="protein sequence ID" value="CCA23664.1"/>
    <property type="molecule type" value="Genomic_DNA"/>
</dbReference>
<reference evidence="2" key="1">
    <citation type="journal article" date="2011" name="PLoS Biol.">
        <title>Gene gain and loss during evolution of obligate parasitism in the white rust pathogen of Arabidopsis thaliana.</title>
        <authorList>
            <person name="Kemen E."/>
            <person name="Gardiner A."/>
            <person name="Schultz-Larsen T."/>
            <person name="Kemen A.C."/>
            <person name="Balmuth A.L."/>
            <person name="Robert-Seilaniantz A."/>
            <person name="Bailey K."/>
            <person name="Holub E."/>
            <person name="Studholme D.J."/>
            <person name="Maclean D."/>
            <person name="Jones J.D."/>
        </authorList>
    </citation>
    <scope>NUCLEOTIDE SEQUENCE</scope>
</reference>
<protein>
    <submittedName>
        <fullName evidence="2">AlNc14C202G8715 protein</fullName>
    </submittedName>
    <submittedName>
        <fullName evidence="3">AlNc14C291G10231 protein</fullName>
    </submittedName>
</protein>
<dbReference type="AlphaFoldDB" id="F0WQQ5"/>
<evidence type="ECO:0000313" key="2">
    <source>
        <dbReference type="EMBL" id="CCA23664.1"/>
    </source>
</evidence>
<reference evidence="2" key="2">
    <citation type="submission" date="2011-02" db="EMBL/GenBank/DDBJ databases">
        <authorList>
            <person name="MacLean D."/>
        </authorList>
    </citation>
    <scope>NUCLEOTIDE SEQUENCE</scope>
</reference>
<accession>F0WQQ5</accession>
<organism evidence="2">
    <name type="scientific">Albugo laibachii Nc14</name>
    <dbReference type="NCBI Taxonomy" id="890382"/>
    <lineage>
        <taxon>Eukaryota</taxon>
        <taxon>Sar</taxon>
        <taxon>Stramenopiles</taxon>
        <taxon>Oomycota</taxon>
        <taxon>Peronosporomycetes</taxon>
        <taxon>Albuginales</taxon>
        <taxon>Albuginaceae</taxon>
        <taxon>Albugo</taxon>
    </lineage>
</organism>
<name>F0WQQ5_9STRA</name>
<feature type="compositionally biased region" description="Basic and acidic residues" evidence="1">
    <location>
        <begin position="87"/>
        <end position="99"/>
    </location>
</feature>
<feature type="compositionally biased region" description="Basic residues" evidence="1">
    <location>
        <begin position="100"/>
        <end position="109"/>
    </location>
</feature>
<evidence type="ECO:0000256" key="1">
    <source>
        <dbReference type="SAM" id="MobiDB-lite"/>
    </source>
</evidence>
<proteinExistence type="predicted"/>